<dbReference type="GeneID" id="70249966"/>
<sequence length="171" mass="19166">MRVSLVRGFQLARSIQKLINNGVDRHTDGVNRTDRCIYMQQLIDKYSMDLDVKLPPKETRMDNLTVVYTGSAGSLGSYILQSLIDSPRISKIICLNRSADGQRRQTAGNKSRNLSIPWELHGDATKSVVFLTADLSKPDLGLGEAIYGQLLVTVDEMIQNAWKVDFNHTIE</sequence>
<dbReference type="AlphaFoldDB" id="A0AAD4L602"/>
<comment type="caution">
    <text evidence="2">The sequence shown here is derived from an EMBL/GenBank/DDBJ whole genome shotgun (WGS) entry which is preliminary data.</text>
</comment>
<dbReference type="RefSeq" id="XP_046078372.1">
    <property type="nucleotide sequence ID" value="XM_046219679.1"/>
</dbReference>
<dbReference type="Gene3D" id="3.40.50.720">
    <property type="entry name" value="NAD(P)-binding Rossmann-like Domain"/>
    <property type="match status" value="1"/>
</dbReference>
<dbReference type="InterPro" id="IPR013120">
    <property type="entry name" value="FAR_NAD-bd"/>
</dbReference>
<dbReference type="InterPro" id="IPR036291">
    <property type="entry name" value="NAD(P)-bd_dom_sf"/>
</dbReference>
<reference evidence="2" key="1">
    <citation type="submission" date="2021-12" db="EMBL/GenBank/DDBJ databases">
        <title>Convergent genome expansion in fungi linked to evolution of root-endophyte symbiosis.</title>
        <authorList>
            <consortium name="DOE Joint Genome Institute"/>
            <person name="Ke Y.-H."/>
            <person name="Bonito G."/>
            <person name="Liao H.-L."/>
            <person name="Looney B."/>
            <person name="Rojas-Flechas A."/>
            <person name="Nash J."/>
            <person name="Hameed K."/>
            <person name="Schadt C."/>
            <person name="Martin F."/>
            <person name="Crous P.W."/>
            <person name="Miettinen O."/>
            <person name="Magnuson J.K."/>
            <person name="Labbe J."/>
            <person name="Jacobson D."/>
            <person name="Doktycz M.J."/>
            <person name="Veneault-Fourrey C."/>
            <person name="Kuo A."/>
            <person name="Mondo S."/>
            <person name="Calhoun S."/>
            <person name="Riley R."/>
            <person name="Ohm R."/>
            <person name="LaButti K."/>
            <person name="Andreopoulos B."/>
            <person name="Pangilinan J."/>
            <person name="Nolan M."/>
            <person name="Tritt A."/>
            <person name="Clum A."/>
            <person name="Lipzen A."/>
            <person name="Daum C."/>
            <person name="Barry K."/>
            <person name="Grigoriev I.V."/>
            <person name="Vilgalys R."/>
        </authorList>
    </citation>
    <scope>NUCLEOTIDE SEQUENCE</scope>
    <source>
        <strain evidence="2">PMI_201</strain>
    </source>
</reference>
<protein>
    <recommendedName>
        <fullName evidence="1">Thioester reductase (TE) domain-containing protein</fullName>
    </recommendedName>
</protein>
<evidence type="ECO:0000313" key="3">
    <source>
        <dbReference type="Proteomes" id="UP001201262"/>
    </source>
</evidence>
<name>A0AAD4L602_9EURO</name>
<dbReference type="Pfam" id="PF07993">
    <property type="entry name" value="NAD_binding_4"/>
    <property type="match status" value="1"/>
</dbReference>
<proteinExistence type="predicted"/>
<dbReference type="SUPFAM" id="SSF51735">
    <property type="entry name" value="NAD(P)-binding Rossmann-fold domains"/>
    <property type="match status" value="1"/>
</dbReference>
<keyword evidence="3" id="KW-1185">Reference proteome</keyword>
<accession>A0AAD4L602</accession>
<evidence type="ECO:0000259" key="1">
    <source>
        <dbReference type="Pfam" id="PF07993"/>
    </source>
</evidence>
<organism evidence="2 3">
    <name type="scientific">Talaromyces proteolyticus</name>
    <dbReference type="NCBI Taxonomy" id="1131652"/>
    <lineage>
        <taxon>Eukaryota</taxon>
        <taxon>Fungi</taxon>
        <taxon>Dikarya</taxon>
        <taxon>Ascomycota</taxon>
        <taxon>Pezizomycotina</taxon>
        <taxon>Eurotiomycetes</taxon>
        <taxon>Eurotiomycetidae</taxon>
        <taxon>Eurotiales</taxon>
        <taxon>Trichocomaceae</taxon>
        <taxon>Talaromyces</taxon>
        <taxon>Talaromyces sect. Bacilispori</taxon>
    </lineage>
</organism>
<dbReference type="EMBL" id="JAJTJA010000001">
    <property type="protein sequence ID" value="KAH8705751.1"/>
    <property type="molecule type" value="Genomic_DNA"/>
</dbReference>
<evidence type="ECO:0000313" key="2">
    <source>
        <dbReference type="EMBL" id="KAH8705751.1"/>
    </source>
</evidence>
<dbReference type="Proteomes" id="UP001201262">
    <property type="component" value="Unassembled WGS sequence"/>
</dbReference>
<gene>
    <name evidence="2" type="ORF">BGW36DRAFT_422291</name>
</gene>
<feature type="domain" description="Thioester reductase (TE)" evidence="1">
    <location>
        <begin position="69"/>
        <end position="170"/>
    </location>
</feature>